<gene>
    <name evidence="1" type="ORF">OG375_15815</name>
</gene>
<evidence type="ECO:0000313" key="1">
    <source>
        <dbReference type="EMBL" id="WUI85701.1"/>
    </source>
</evidence>
<organism evidence="1 2">
    <name type="scientific">Micromonospora zamorensis</name>
    <dbReference type="NCBI Taxonomy" id="709883"/>
    <lineage>
        <taxon>Bacteria</taxon>
        <taxon>Bacillati</taxon>
        <taxon>Actinomycetota</taxon>
        <taxon>Actinomycetes</taxon>
        <taxon>Micromonosporales</taxon>
        <taxon>Micromonosporaceae</taxon>
        <taxon>Micromonospora</taxon>
    </lineage>
</organism>
<accession>A0ABZ1PNI9</accession>
<evidence type="ECO:0000313" key="2">
    <source>
        <dbReference type="Proteomes" id="UP001346877"/>
    </source>
</evidence>
<sequence length="44" mass="4899">MSLTLELVAFVAAQQQREDLAVVAKALAVLGQMVTTWVDGRRRR</sequence>
<protein>
    <submittedName>
        <fullName evidence="1">Uncharacterized protein</fullName>
    </submittedName>
</protein>
<keyword evidence="2" id="KW-1185">Reference proteome</keyword>
<dbReference type="EMBL" id="CP107941">
    <property type="protein sequence ID" value="WUI85701.1"/>
    <property type="molecule type" value="Genomic_DNA"/>
</dbReference>
<dbReference type="RefSeq" id="WP_328376040.1">
    <property type="nucleotide sequence ID" value="NZ_CP107936.1"/>
</dbReference>
<name>A0ABZ1PNI9_9ACTN</name>
<dbReference type="Proteomes" id="UP001346877">
    <property type="component" value="Chromosome"/>
</dbReference>
<proteinExistence type="predicted"/>
<reference evidence="1 2" key="1">
    <citation type="submission" date="2022-10" db="EMBL/GenBank/DDBJ databases">
        <title>The complete genomes of actinobacterial strains from the NBC collection.</title>
        <authorList>
            <person name="Joergensen T.S."/>
            <person name="Alvarez Arevalo M."/>
            <person name="Sterndorff E.B."/>
            <person name="Faurdal D."/>
            <person name="Vuksanovic O."/>
            <person name="Mourched A.-S."/>
            <person name="Charusanti P."/>
            <person name="Shaw S."/>
            <person name="Blin K."/>
            <person name="Weber T."/>
        </authorList>
    </citation>
    <scope>NUCLEOTIDE SEQUENCE [LARGE SCALE GENOMIC DNA]</scope>
    <source>
        <strain evidence="1 2">NBC_00396</strain>
    </source>
</reference>